<keyword evidence="3 9" id="KW-1133">Transmembrane helix</keyword>
<evidence type="ECO:0000256" key="6">
    <source>
        <dbReference type="ARBA" id="ARBA00023170"/>
    </source>
</evidence>
<evidence type="ECO:0000256" key="2">
    <source>
        <dbReference type="ARBA" id="ARBA00022692"/>
    </source>
</evidence>
<dbReference type="Gene3D" id="1.20.1070.10">
    <property type="entry name" value="Rhodopsin 7-helix transmembrane proteins"/>
    <property type="match status" value="1"/>
</dbReference>
<feature type="transmembrane region" description="Helical" evidence="9">
    <location>
        <begin position="30"/>
        <end position="53"/>
    </location>
</feature>
<dbReference type="RefSeq" id="XP_002737461.1">
    <property type="nucleotide sequence ID" value="XM_002737415.1"/>
</dbReference>
<evidence type="ECO:0000256" key="7">
    <source>
        <dbReference type="ARBA" id="ARBA00023224"/>
    </source>
</evidence>
<dbReference type="PANTHER" id="PTHR45695">
    <property type="entry name" value="LEUCOKININ RECEPTOR-RELATED"/>
    <property type="match status" value="1"/>
</dbReference>
<protein>
    <submittedName>
        <fullName evidence="12">Neuropeptide FF receptor 2-like</fullName>
    </submittedName>
</protein>
<dbReference type="SUPFAM" id="SSF81321">
    <property type="entry name" value="Family A G protein-coupled receptor-like"/>
    <property type="match status" value="1"/>
</dbReference>
<feature type="transmembrane region" description="Helical" evidence="9">
    <location>
        <begin position="242"/>
        <end position="261"/>
    </location>
</feature>
<evidence type="ECO:0000256" key="3">
    <source>
        <dbReference type="ARBA" id="ARBA00022989"/>
    </source>
</evidence>
<keyword evidence="6 8" id="KW-0675">Receptor</keyword>
<evidence type="ECO:0000256" key="4">
    <source>
        <dbReference type="ARBA" id="ARBA00023040"/>
    </source>
</evidence>
<evidence type="ECO:0000313" key="12">
    <source>
        <dbReference type="RefSeq" id="XP_002737461.1"/>
    </source>
</evidence>
<dbReference type="InterPro" id="IPR017452">
    <property type="entry name" value="GPCR_Rhodpsn_7TM"/>
</dbReference>
<feature type="transmembrane region" description="Helical" evidence="9">
    <location>
        <begin position="205"/>
        <end position="230"/>
    </location>
</feature>
<comment type="subcellular location">
    <subcellularLocation>
        <location evidence="1">Membrane</location>
        <topology evidence="1">Multi-pass membrane protein</topology>
    </subcellularLocation>
</comment>
<keyword evidence="7 8" id="KW-0807">Transducer</keyword>
<feature type="transmembrane region" description="Helical" evidence="9">
    <location>
        <begin position="281"/>
        <end position="309"/>
    </location>
</feature>
<keyword evidence="5 9" id="KW-0472">Membrane</keyword>
<dbReference type="InterPro" id="IPR000276">
    <property type="entry name" value="GPCR_Rhodpsn"/>
</dbReference>
<dbReference type="Proteomes" id="UP000694865">
    <property type="component" value="Unplaced"/>
</dbReference>
<accession>A0ABM0GU81</accession>
<feature type="domain" description="G-protein coupled receptors family 1 profile" evidence="10">
    <location>
        <begin position="45"/>
        <end position="306"/>
    </location>
</feature>
<evidence type="ECO:0000256" key="5">
    <source>
        <dbReference type="ARBA" id="ARBA00023136"/>
    </source>
</evidence>
<evidence type="ECO:0000256" key="8">
    <source>
        <dbReference type="RuleBase" id="RU000688"/>
    </source>
</evidence>
<organism evidence="11 12">
    <name type="scientific">Saccoglossus kowalevskii</name>
    <name type="common">Acorn worm</name>
    <dbReference type="NCBI Taxonomy" id="10224"/>
    <lineage>
        <taxon>Eukaryota</taxon>
        <taxon>Metazoa</taxon>
        <taxon>Hemichordata</taxon>
        <taxon>Enteropneusta</taxon>
        <taxon>Harrimaniidae</taxon>
        <taxon>Saccoglossus</taxon>
    </lineage>
</organism>
<name>A0ABM0GU81_SACKO</name>
<evidence type="ECO:0000256" key="9">
    <source>
        <dbReference type="SAM" id="Phobius"/>
    </source>
</evidence>
<reference evidence="12" key="1">
    <citation type="submission" date="2025-08" db="UniProtKB">
        <authorList>
            <consortium name="RefSeq"/>
        </authorList>
    </citation>
    <scope>IDENTIFICATION</scope>
    <source>
        <tissue evidence="12">Testes</tissue>
    </source>
</reference>
<proteinExistence type="inferred from homology"/>
<dbReference type="PROSITE" id="PS50262">
    <property type="entry name" value="G_PROTEIN_RECEP_F1_2"/>
    <property type="match status" value="1"/>
</dbReference>
<gene>
    <name evidence="12" type="primary">LOC100375382</name>
</gene>
<dbReference type="PROSITE" id="PS00237">
    <property type="entry name" value="G_PROTEIN_RECEP_F1_1"/>
    <property type="match status" value="1"/>
</dbReference>
<keyword evidence="4 8" id="KW-0297">G-protein coupled receptor</keyword>
<dbReference type="PRINTS" id="PR00237">
    <property type="entry name" value="GPCRRHODOPSN"/>
</dbReference>
<feature type="transmembrane region" description="Helical" evidence="9">
    <location>
        <begin position="65"/>
        <end position="87"/>
    </location>
</feature>
<dbReference type="SMART" id="SM01381">
    <property type="entry name" value="7TM_GPCR_Srsx"/>
    <property type="match status" value="1"/>
</dbReference>
<keyword evidence="11" id="KW-1185">Reference proteome</keyword>
<sequence>MATEHHSSVNSSDIVYDSGFPAAKVVPREVSVALFVSFFIFIVCGNIWVLLAVARQPKLRKSSTCMFIISLSISDLMMAIFFIPTQLAYVAFDLTMTNVVLCKGSGWLHWVAQCATIFSLLGIGVDRYRAIVQPLRPRLTRKDALTCISIIWICAMTYSYYRLHILDIVTRTYPVGVNTTVSIAMCTISMEKHCVLQYMQISDFLVMYLVPLLILCAMYFIMISSLWFSASPNNASKNKKRKAVKMLSFVVVLFGITWFPWRFFSLYFDFADPDSIPISMYVWSDVIAASCIASYLANSWVNPIVYAYFNENFRKEFYLLFPCLKWKDQSRVGPNQGTIKTVTGRSIAHNNTIT</sequence>
<evidence type="ECO:0000259" key="10">
    <source>
        <dbReference type="PROSITE" id="PS50262"/>
    </source>
</evidence>
<dbReference type="GeneID" id="100375382"/>
<keyword evidence="2 8" id="KW-0812">Transmembrane</keyword>
<evidence type="ECO:0000256" key="1">
    <source>
        <dbReference type="ARBA" id="ARBA00004141"/>
    </source>
</evidence>
<feature type="transmembrane region" description="Helical" evidence="9">
    <location>
        <begin position="107"/>
        <end position="124"/>
    </location>
</feature>
<feature type="transmembrane region" description="Helical" evidence="9">
    <location>
        <begin position="144"/>
        <end position="161"/>
    </location>
</feature>
<evidence type="ECO:0000313" key="11">
    <source>
        <dbReference type="Proteomes" id="UP000694865"/>
    </source>
</evidence>
<dbReference type="Pfam" id="PF00001">
    <property type="entry name" value="7tm_1"/>
    <property type="match status" value="1"/>
</dbReference>
<comment type="similarity">
    <text evidence="8">Belongs to the G-protein coupled receptor 1 family.</text>
</comment>
<dbReference type="PANTHER" id="PTHR45695:SF9">
    <property type="entry name" value="LEUCOKININ RECEPTOR"/>
    <property type="match status" value="1"/>
</dbReference>